<reference evidence="2" key="1">
    <citation type="journal article" date="2011" name="BMC Genomics">
        <title>Complete genome sequence of the filamentous anoxygenic phototrophic bacterium Chloroflexus aurantiacus.</title>
        <authorList>
            <person name="Tang K.H."/>
            <person name="Barry K."/>
            <person name="Chertkov O."/>
            <person name="Dalin E."/>
            <person name="Han C.S."/>
            <person name="Hauser L.J."/>
            <person name="Honchak B.M."/>
            <person name="Karbach L.E."/>
            <person name="Land M.L."/>
            <person name="Lapidus A."/>
            <person name="Larimer F.W."/>
            <person name="Mikhailova N."/>
            <person name="Pitluck S."/>
            <person name="Pierson B.K."/>
            <person name="Blankenship R.E."/>
        </authorList>
    </citation>
    <scope>NUCLEOTIDE SEQUENCE [LARGE SCALE GENOMIC DNA]</scope>
    <source>
        <strain evidence="2">ATCC 29366 / DSM 635 / J-10-fl</strain>
    </source>
</reference>
<evidence type="ECO:0000313" key="1">
    <source>
        <dbReference type="EMBL" id="ABY33560.1"/>
    </source>
</evidence>
<dbReference type="EMBL" id="CP000909">
    <property type="protein sequence ID" value="ABY33560.1"/>
    <property type="molecule type" value="Genomic_DNA"/>
</dbReference>
<protein>
    <recommendedName>
        <fullName evidence="3">Peptide chain release factor 3</fullName>
    </recommendedName>
</protein>
<dbReference type="InterPro" id="IPR029064">
    <property type="entry name" value="Ribosomal_eL30-like_sf"/>
</dbReference>
<dbReference type="Proteomes" id="UP000002008">
    <property type="component" value="Chromosome"/>
</dbReference>
<dbReference type="eggNOG" id="COG1503">
    <property type="taxonomic scope" value="Bacteria"/>
</dbReference>
<sequence>MIDREAVQQIRADLGALQPPVLSLYVEVDPTRPENERRAWVLRARNAVKALAVPAEVEQVVLAALEAEIAPEARTLALFAAAPATERKSATVAVTKVPLHITLPLIDITNGKVEARWGEPYIAPLIYALDQYERTAVVWLRGEGWRFFEVFLGEIVEHTDVFRSVEADLWQQVTEFDPRRLRDDLRAQAMGNRDRFARRMENIAARYLQRLAELTERALDHFRIRRLVLLGREEATKQFADLLPRSVRQMVIAHVADLPHPDASPAHVLAKVLPALEQVEQSHEQALLEQVTRQPGVWGIDPTLNALQEGRLSVLIAPWQLDAQVWMASNGLLAGSREQIATLVPDGEAQPVALRDVLVDACAAFATRLEFVSGPAQDHLSRDFGGLAGLLRW</sequence>
<dbReference type="RefSeq" id="WP_012256216.1">
    <property type="nucleotide sequence ID" value="NC_010175.1"/>
</dbReference>
<dbReference type="InParanoid" id="A9WCZ1"/>
<dbReference type="InterPro" id="IPR042226">
    <property type="entry name" value="eFR1_2_sf"/>
</dbReference>
<dbReference type="Pfam" id="PF18854">
    <property type="entry name" value="baeRF_family10"/>
    <property type="match status" value="1"/>
</dbReference>
<organism evidence="1 2">
    <name type="scientific">Chloroflexus aurantiacus (strain ATCC 29366 / DSM 635 / J-10-fl)</name>
    <dbReference type="NCBI Taxonomy" id="324602"/>
    <lineage>
        <taxon>Bacteria</taxon>
        <taxon>Bacillati</taxon>
        <taxon>Chloroflexota</taxon>
        <taxon>Chloroflexia</taxon>
        <taxon>Chloroflexales</taxon>
        <taxon>Chloroflexineae</taxon>
        <taxon>Chloroflexaceae</taxon>
        <taxon>Chloroflexus</taxon>
    </lineage>
</organism>
<keyword evidence="2" id="KW-1185">Reference proteome</keyword>
<dbReference type="InterPro" id="IPR041202">
    <property type="entry name" value="BaeRF_family10"/>
</dbReference>
<dbReference type="SUPFAM" id="SSF55315">
    <property type="entry name" value="L30e-like"/>
    <property type="match status" value="1"/>
</dbReference>
<accession>A9WCZ1</accession>
<dbReference type="PATRIC" id="fig|324602.8.peg.361"/>
<name>A9WCZ1_CHLAA</name>
<dbReference type="STRING" id="324602.Caur_0309"/>
<evidence type="ECO:0008006" key="3">
    <source>
        <dbReference type="Google" id="ProtNLM"/>
    </source>
</evidence>
<evidence type="ECO:0000313" key="2">
    <source>
        <dbReference type="Proteomes" id="UP000002008"/>
    </source>
</evidence>
<dbReference type="HOGENOM" id="CLU_699866_0_0_0"/>
<dbReference type="AlphaFoldDB" id="A9WCZ1"/>
<gene>
    <name evidence="1" type="ordered locus">Caur_0309</name>
</gene>
<dbReference type="EnsemblBacteria" id="ABY33560">
    <property type="protein sequence ID" value="ABY33560"/>
    <property type="gene ID" value="Caur_0309"/>
</dbReference>
<proteinExistence type="predicted"/>
<dbReference type="Gene3D" id="3.30.420.60">
    <property type="entry name" value="eRF1 domain 2"/>
    <property type="match status" value="1"/>
</dbReference>
<dbReference type="KEGG" id="cau:Caur_0309"/>